<sequence>MKYENKIWTSIGVWRMSLCFSVPININLGCKTKMF</sequence>
<dbReference type="AlphaFoldDB" id="A0A0E9QIZ2"/>
<accession>A0A0E9QIZ2</accession>
<proteinExistence type="predicted"/>
<name>A0A0E9QIZ2_ANGAN</name>
<reference evidence="1" key="2">
    <citation type="journal article" date="2015" name="Fish Shellfish Immunol.">
        <title>Early steps in the European eel (Anguilla anguilla)-Vibrio vulnificus interaction in the gills: Role of the RtxA13 toxin.</title>
        <authorList>
            <person name="Callol A."/>
            <person name="Pajuelo D."/>
            <person name="Ebbesson L."/>
            <person name="Teles M."/>
            <person name="MacKenzie S."/>
            <person name="Amaro C."/>
        </authorList>
    </citation>
    <scope>NUCLEOTIDE SEQUENCE</scope>
</reference>
<dbReference type="EMBL" id="GBXM01091726">
    <property type="protein sequence ID" value="JAH16851.1"/>
    <property type="molecule type" value="Transcribed_RNA"/>
</dbReference>
<organism evidence="1">
    <name type="scientific">Anguilla anguilla</name>
    <name type="common">European freshwater eel</name>
    <name type="synonym">Muraena anguilla</name>
    <dbReference type="NCBI Taxonomy" id="7936"/>
    <lineage>
        <taxon>Eukaryota</taxon>
        <taxon>Metazoa</taxon>
        <taxon>Chordata</taxon>
        <taxon>Craniata</taxon>
        <taxon>Vertebrata</taxon>
        <taxon>Euteleostomi</taxon>
        <taxon>Actinopterygii</taxon>
        <taxon>Neopterygii</taxon>
        <taxon>Teleostei</taxon>
        <taxon>Anguilliformes</taxon>
        <taxon>Anguillidae</taxon>
        <taxon>Anguilla</taxon>
    </lineage>
</organism>
<evidence type="ECO:0000313" key="1">
    <source>
        <dbReference type="EMBL" id="JAH16851.1"/>
    </source>
</evidence>
<reference evidence="1" key="1">
    <citation type="submission" date="2014-11" db="EMBL/GenBank/DDBJ databases">
        <authorList>
            <person name="Amaro Gonzalez C."/>
        </authorList>
    </citation>
    <scope>NUCLEOTIDE SEQUENCE</scope>
</reference>
<protein>
    <submittedName>
        <fullName evidence="1">Uncharacterized protein</fullName>
    </submittedName>
</protein>